<proteinExistence type="inferred from homology"/>
<evidence type="ECO:0000256" key="2">
    <source>
        <dbReference type="ARBA" id="ARBA00008773"/>
    </source>
</evidence>
<keyword evidence="5 9" id="KW-0326">Glycosidase</keyword>
<dbReference type="Pfam" id="PF00332">
    <property type="entry name" value="Glyco_hydro_17"/>
    <property type="match status" value="1"/>
</dbReference>
<keyword evidence="10" id="KW-0732">Signal</keyword>
<comment type="caution">
    <text evidence="11">The sequence shown here is derived from an EMBL/GenBank/DDBJ whole genome shotgun (WGS) entry which is preliminary data.</text>
</comment>
<dbReference type="GO" id="GO:0005975">
    <property type="term" value="P:carbohydrate metabolic process"/>
    <property type="evidence" value="ECO:0007669"/>
    <property type="project" value="InterPro"/>
</dbReference>
<keyword evidence="12" id="KW-1185">Reference proteome</keyword>
<dbReference type="PROSITE" id="PS00587">
    <property type="entry name" value="GLYCOSYL_HYDROL_F17"/>
    <property type="match status" value="1"/>
</dbReference>
<sequence>MAKPSTAKSPSMVISTLLFFGLLMASIDKTGTSLSLVSNSAQIGVCYGMQGNLPPQQEVIALYNQNNIRRMRLYDPNQAALQALRATNIEVMLGVPNNYLKRLASNQAEANTWVQNNVRNFDNVRFKYIAVGNEVGPSNPDAQFLVPAMEKIQTAISMFGLANKIKVSTAIDTGVLAGGENLFPPAKGLFKAEYRPIIDPVIAFLLNNRSPLLVNVYPYISYINDMTNIPLGYALFAPSSPVHDYISNLDYRSLFAATVDTVYSALEKAHSQGGSLEIVVSESGWPTAGGPAAMVENARVYNNNLVQRVKEGTPKKPGRPIETYIFAMFDESEKKDPEYEKYWGLNQHMGFKQKI</sequence>
<dbReference type="GO" id="GO:0042973">
    <property type="term" value="F:glucan endo-1,3-beta-D-glucosidase activity"/>
    <property type="evidence" value="ECO:0007669"/>
    <property type="project" value="UniProtKB-EC"/>
</dbReference>
<evidence type="ECO:0000256" key="3">
    <source>
        <dbReference type="ARBA" id="ARBA00012780"/>
    </source>
</evidence>
<evidence type="ECO:0000256" key="1">
    <source>
        <dbReference type="ARBA" id="ARBA00000382"/>
    </source>
</evidence>
<dbReference type="InterPro" id="IPR017853">
    <property type="entry name" value="GH"/>
</dbReference>
<evidence type="ECO:0000313" key="11">
    <source>
        <dbReference type="EMBL" id="GMN55432.1"/>
    </source>
</evidence>
<dbReference type="AlphaFoldDB" id="A0AA88AQ23"/>
<evidence type="ECO:0000256" key="6">
    <source>
        <dbReference type="ARBA" id="ARBA00033335"/>
    </source>
</evidence>
<dbReference type="PANTHER" id="PTHR32227">
    <property type="entry name" value="GLUCAN ENDO-1,3-BETA-GLUCOSIDASE BG1-RELATED-RELATED"/>
    <property type="match status" value="1"/>
</dbReference>
<evidence type="ECO:0000256" key="5">
    <source>
        <dbReference type="ARBA" id="ARBA00023295"/>
    </source>
</evidence>
<dbReference type="SUPFAM" id="SSF51445">
    <property type="entry name" value="(Trans)glycosidases"/>
    <property type="match status" value="1"/>
</dbReference>
<dbReference type="EMBL" id="BTGU01000057">
    <property type="protein sequence ID" value="GMN55432.1"/>
    <property type="molecule type" value="Genomic_DNA"/>
</dbReference>
<accession>A0AA88AQ23</accession>
<comment type="catalytic activity">
    <reaction evidence="1">
        <text>Hydrolysis of (1-&gt;3)-beta-D-glucosidic linkages in (1-&gt;3)-beta-D-glucans.</text>
        <dbReference type="EC" id="3.2.1.39"/>
    </reaction>
</comment>
<feature type="chain" id="PRO_5041706224" description="glucan endo-1,3-beta-D-glucosidase" evidence="10">
    <location>
        <begin position="26"/>
        <end position="355"/>
    </location>
</feature>
<dbReference type="InterPro" id="IPR000490">
    <property type="entry name" value="Glyco_hydro_17"/>
</dbReference>
<evidence type="ECO:0000313" key="12">
    <source>
        <dbReference type="Proteomes" id="UP001187192"/>
    </source>
</evidence>
<dbReference type="Gene3D" id="3.20.20.80">
    <property type="entry name" value="Glycosidases"/>
    <property type="match status" value="1"/>
</dbReference>
<evidence type="ECO:0000256" key="8">
    <source>
        <dbReference type="RuleBase" id="RU004335"/>
    </source>
</evidence>
<protein>
    <recommendedName>
        <fullName evidence="3">glucan endo-1,3-beta-D-glucosidase</fullName>
        <ecNumber evidence="3">3.2.1.39</ecNumber>
    </recommendedName>
    <alternativeName>
        <fullName evidence="6">(1-&gt;3)-beta-glucan endohydrolase</fullName>
    </alternativeName>
    <alternativeName>
        <fullName evidence="7">Beta-1,3-endoglucanase</fullName>
    </alternativeName>
</protein>
<dbReference type="InterPro" id="IPR044965">
    <property type="entry name" value="Glyco_hydro_17_plant"/>
</dbReference>
<gene>
    <name evidence="11" type="ORF">TIFTF001_024551</name>
</gene>
<evidence type="ECO:0000256" key="4">
    <source>
        <dbReference type="ARBA" id="ARBA00022801"/>
    </source>
</evidence>
<dbReference type="Proteomes" id="UP001187192">
    <property type="component" value="Unassembled WGS sequence"/>
</dbReference>
<name>A0AA88AQ23_FICCA</name>
<feature type="signal peptide" evidence="10">
    <location>
        <begin position="1"/>
        <end position="25"/>
    </location>
</feature>
<dbReference type="FunFam" id="3.20.20.80:FF:000010">
    <property type="entry name" value="glucan endo-1,3-beta-glucosidase, basic"/>
    <property type="match status" value="1"/>
</dbReference>
<reference evidence="11" key="1">
    <citation type="submission" date="2023-07" db="EMBL/GenBank/DDBJ databases">
        <title>draft genome sequence of fig (Ficus carica).</title>
        <authorList>
            <person name="Takahashi T."/>
            <person name="Nishimura K."/>
        </authorList>
    </citation>
    <scope>NUCLEOTIDE SEQUENCE</scope>
</reference>
<evidence type="ECO:0000256" key="7">
    <source>
        <dbReference type="ARBA" id="ARBA00033417"/>
    </source>
</evidence>
<keyword evidence="4 9" id="KW-0378">Hydrolase</keyword>
<evidence type="ECO:0000256" key="10">
    <source>
        <dbReference type="SAM" id="SignalP"/>
    </source>
</evidence>
<organism evidence="11 12">
    <name type="scientific">Ficus carica</name>
    <name type="common">Common fig</name>
    <dbReference type="NCBI Taxonomy" id="3494"/>
    <lineage>
        <taxon>Eukaryota</taxon>
        <taxon>Viridiplantae</taxon>
        <taxon>Streptophyta</taxon>
        <taxon>Embryophyta</taxon>
        <taxon>Tracheophyta</taxon>
        <taxon>Spermatophyta</taxon>
        <taxon>Magnoliopsida</taxon>
        <taxon>eudicotyledons</taxon>
        <taxon>Gunneridae</taxon>
        <taxon>Pentapetalae</taxon>
        <taxon>rosids</taxon>
        <taxon>fabids</taxon>
        <taxon>Rosales</taxon>
        <taxon>Moraceae</taxon>
        <taxon>Ficeae</taxon>
        <taxon>Ficus</taxon>
    </lineage>
</organism>
<evidence type="ECO:0000256" key="9">
    <source>
        <dbReference type="RuleBase" id="RU004336"/>
    </source>
</evidence>
<comment type="similarity">
    <text evidence="2 8">Belongs to the glycosyl hydrolase 17 family.</text>
</comment>
<dbReference type="EC" id="3.2.1.39" evidence="3"/>